<feature type="domain" description="Hint" evidence="1">
    <location>
        <begin position="227"/>
        <end position="317"/>
    </location>
</feature>
<sequence>MAEMNKRFRKLRGEVVRALIKDDVLALNPKKSSIFNASPGVQAFRFSTNPEKYKSFTNWFSNQVDAGVLEVDGTGKPWLEKYTTSAYNKGAVRAYTDVHKDTLSETPEWYRGSKESFLRSAFGGPEAAAKIQMLYTRAFDELKGVSATMSQQMGRILADGLSHGEGPYAIARKMNQSIGAINKKRALAIARTEIVRAHAEGQLDGFEALGVQEVGMMAEWSTAADDHVCFPKGTMITMPGKEAPIENIYPGDLVETRYGRRRVLKTTKRTYGGTLVQIVMPDRASLWCTWNHLIFVKERGWVPAHLIMLGEHVLLFQEDSVFVKDVIFHEKKKRVIVYNLEVEEDHEYYAEGVLVHNCDECAPLDGAVMTIAEARGMIPRHTHCVIGSSVIESDDVLSIMKTHYTGKIFEIVTAKGRRISITPNHILLTKYGFVPAHLLYDGLEIIDASDCHFSINTPNDNRNKPCIADVFKTFSKDSTMLSESVPLSTENFHGDGKFCNSEIDIIRPNCELWGKYESAGDVVKSEFPSFQFINCESPLSGSSPGTEFFCSIAFSFDNSVGSVRESLALFLGSLLHSCKHGGASVSDIYSGFFDPFVDCSSRTMKFFRQCLNTHPILKQFADITDRQIQDVFSGNTLRVLSEFEIDSSFLESSGNEILSNAKPFCNGFGGNSLAVEFDKIVGVNVHHVFDLPVYDVETTATVYQLNGIVSSNCRCAWIPANVGEKDKGQKYSKSALDRSVVESIKAEHPKAKSAQVARALSRWIGKEKKFAGRAKPKR</sequence>
<dbReference type="AlphaFoldDB" id="A0A6M3IWR1"/>
<dbReference type="NCBIfam" id="TIGR01443">
    <property type="entry name" value="intein_Cterm"/>
    <property type="match status" value="1"/>
</dbReference>
<dbReference type="InterPro" id="IPR036844">
    <property type="entry name" value="Hint_dom_sf"/>
</dbReference>
<dbReference type="PROSITE" id="PS50817">
    <property type="entry name" value="INTEIN_N_TER"/>
    <property type="match status" value="1"/>
</dbReference>
<reference evidence="2" key="1">
    <citation type="submission" date="2020-03" db="EMBL/GenBank/DDBJ databases">
        <title>The deep terrestrial virosphere.</title>
        <authorList>
            <person name="Holmfeldt K."/>
            <person name="Nilsson E."/>
            <person name="Simone D."/>
            <person name="Lopez-Fernandez M."/>
            <person name="Wu X."/>
            <person name="de Brujin I."/>
            <person name="Lundin D."/>
            <person name="Andersson A."/>
            <person name="Bertilsson S."/>
            <person name="Dopson M."/>
        </authorList>
    </citation>
    <scope>NUCLEOTIDE SEQUENCE</scope>
    <source>
        <strain evidence="2">MM415B00897</strain>
    </source>
</reference>
<evidence type="ECO:0000313" key="2">
    <source>
        <dbReference type="EMBL" id="QJA61698.1"/>
    </source>
</evidence>
<dbReference type="EMBL" id="MT141450">
    <property type="protein sequence ID" value="QJA61698.1"/>
    <property type="molecule type" value="Genomic_DNA"/>
</dbReference>
<dbReference type="SUPFAM" id="SSF51294">
    <property type="entry name" value="Hedgehog/intein (Hint) domain"/>
    <property type="match status" value="2"/>
</dbReference>
<proteinExistence type="predicted"/>
<dbReference type="PROSITE" id="PS50818">
    <property type="entry name" value="INTEIN_C_TER"/>
    <property type="match status" value="2"/>
</dbReference>
<accession>A0A6M3IWR1</accession>
<feature type="domain" description="Hint" evidence="1">
    <location>
        <begin position="356"/>
        <end position="449"/>
    </location>
</feature>
<dbReference type="Gene3D" id="2.170.16.10">
    <property type="entry name" value="Hedgehog/Intein (Hint) domain"/>
    <property type="match status" value="2"/>
</dbReference>
<protein>
    <recommendedName>
        <fullName evidence="1">Hint domain-containing protein</fullName>
    </recommendedName>
</protein>
<dbReference type="InterPro" id="IPR003587">
    <property type="entry name" value="Hint_dom_N"/>
</dbReference>
<name>A0A6M3IWR1_9ZZZZ</name>
<dbReference type="SMART" id="SM00306">
    <property type="entry name" value="HintN"/>
    <property type="match status" value="2"/>
</dbReference>
<dbReference type="InterPro" id="IPR006141">
    <property type="entry name" value="Intein_N"/>
</dbReference>
<dbReference type="InterPro" id="IPR030934">
    <property type="entry name" value="Intein_C"/>
</dbReference>
<dbReference type="CDD" id="cd00081">
    <property type="entry name" value="Hint"/>
    <property type="match status" value="2"/>
</dbReference>
<gene>
    <name evidence="2" type="ORF">MM415B00897_0009</name>
</gene>
<dbReference type="GO" id="GO:0016539">
    <property type="term" value="P:intein-mediated protein splicing"/>
    <property type="evidence" value="ECO:0007669"/>
    <property type="project" value="InterPro"/>
</dbReference>
<organism evidence="2">
    <name type="scientific">viral metagenome</name>
    <dbReference type="NCBI Taxonomy" id="1070528"/>
    <lineage>
        <taxon>unclassified sequences</taxon>
        <taxon>metagenomes</taxon>
        <taxon>organismal metagenomes</taxon>
    </lineage>
</organism>
<evidence type="ECO:0000259" key="1">
    <source>
        <dbReference type="SMART" id="SM00306"/>
    </source>
</evidence>